<sequence>MGIRDILSLINAGADIVIDISEHGQGDLMSMAKAVHDKNCRLTIKNASTRGMQDLRSLVDVAKGNIILEL</sequence>
<dbReference type="EMBL" id="CP048649">
    <property type="protein sequence ID" value="QIB68606.1"/>
    <property type="molecule type" value="Genomic_DNA"/>
</dbReference>
<name>A0A858BWZ1_9FIRM</name>
<proteinExistence type="predicted"/>
<dbReference type="AlphaFoldDB" id="A0A858BWZ1"/>
<keyword evidence="2" id="KW-1185">Reference proteome</keyword>
<accession>A0A858BWZ1</accession>
<protein>
    <submittedName>
        <fullName evidence="1">Uncharacterized protein</fullName>
    </submittedName>
</protein>
<dbReference type="KEGG" id="abut:Ami103574_04400"/>
<dbReference type="RefSeq" id="WP_163065469.1">
    <property type="nucleotide sequence ID" value="NZ_CP048649.1"/>
</dbReference>
<dbReference type="Proteomes" id="UP000466848">
    <property type="component" value="Chromosome"/>
</dbReference>
<organism evidence="1 2">
    <name type="scientific">Aminipila butyrica</name>
    <dbReference type="NCBI Taxonomy" id="433296"/>
    <lineage>
        <taxon>Bacteria</taxon>
        <taxon>Bacillati</taxon>
        <taxon>Bacillota</taxon>
        <taxon>Clostridia</taxon>
        <taxon>Peptostreptococcales</taxon>
        <taxon>Anaerovoracaceae</taxon>
        <taxon>Aminipila</taxon>
    </lineage>
</organism>
<reference evidence="1 2" key="1">
    <citation type="submission" date="2020-02" db="EMBL/GenBank/DDBJ databases">
        <authorList>
            <person name="Kim Y.B."/>
            <person name="Roh S.W."/>
        </authorList>
    </citation>
    <scope>NUCLEOTIDE SEQUENCE [LARGE SCALE GENOMIC DNA]</scope>
    <source>
        <strain evidence="1 2">DSM 103574</strain>
    </source>
</reference>
<gene>
    <name evidence="1" type="ORF">Ami103574_04400</name>
</gene>
<evidence type="ECO:0000313" key="1">
    <source>
        <dbReference type="EMBL" id="QIB68606.1"/>
    </source>
</evidence>
<evidence type="ECO:0000313" key="2">
    <source>
        <dbReference type="Proteomes" id="UP000466848"/>
    </source>
</evidence>